<gene>
    <name evidence="1" type="ORF">ACFFQ6_36245</name>
</gene>
<name>A0ABV5XRQ2_9NOCA</name>
<protein>
    <submittedName>
        <fullName evidence="1">Uncharacterized protein</fullName>
    </submittedName>
</protein>
<keyword evidence="2" id="KW-1185">Reference proteome</keyword>
<organism evidence="1 2">
    <name type="scientific">Rhodococcus baikonurensis</name>
    <dbReference type="NCBI Taxonomy" id="172041"/>
    <lineage>
        <taxon>Bacteria</taxon>
        <taxon>Bacillati</taxon>
        <taxon>Actinomycetota</taxon>
        <taxon>Actinomycetes</taxon>
        <taxon>Mycobacteriales</taxon>
        <taxon>Nocardiaceae</taxon>
        <taxon>Rhodococcus</taxon>
        <taxon>Rhodococcus erythropolis group</taxon>
    </lineage>
</organism>
<dbReference type="EMBL" id="JBHMAS010000105">
    <property type="protein sequence ID" value="MFB9785153.1"/>
    <property type="molecule type" value="Genomic_DNA"/>
</dbReference>
<evidence type="ECO:0000313" key="2">
    <source>
        <dbReference type="Proteomes" id="UP001589587"/>
    </source>
</evidence>
<dbReference type="Proteomes" id="UP001589587">
    <property type="component" value="Unassembled WGS sequence"/>
</dbReference>
<comment type="caution">
    <text evidence="1">The sequence shown here is derived from an EMBL/GenBank/DDBJ whole genome shotgun (WGS) entry which is preliminary data.</text>
</comment>
<accession>A0ABV5XRQ2</accession>
<proteinExistence type="predicted"/>
<evidence type="ECO:0000313" key="1">
    <source>
        <dbReference type="EMBL" id="MFB9785153.1"/>
    </source>
</evidence>
<sequence>MNKTTRRAAARLLIQDNGRRSAELPETAAEYAAKVGMILTEAANGDTLEELLRAVLDVLAESDSAAATLRTAQRAIMAEYADGDILLDEVLGRRPGGDQ</sequence>
<dbReference type="RefSeq" id="WP_378377289.1">
    <property type="nucleotide sequence ID" value="NZ_JBHMAS010000105.1"/>
</dbReference>
<reference evidence="1 2" key="1">
    <citation type="submission" date="2024-09" db="EMBL/GenBank/DDBJ databases">
        <authorList>
            <person name="Sun Q."/>
            <person name="Mori K."/>
        </authorList>
    </citation>
    <scope>NUCLEOTIDE SEQUENCE [LARGE SCALE GENOMIC DNA]</scope>
    <source>
        <strain evidence="1 2">JCM 11411</strain>
    </source>
</reference>